<evidence type="ECO:0000256" key="1">
    <source>
        <dbReference type="PROSITE-ProRule" id="PRU00325"/>
    </source>
</evidence>
<feature type="domain" description="SWIM-type" evidence="3">
    <location>
        <begin position="164"/>
        <end position="232"/>
    </location>
</feature>
<keyword evidence="1" id="KW-0862">Zinc</keyword>
<keyword evidence="1" id="KW-0479">Metal-binding</keyword>
<feature type="compositionally biased region" description="Basic and acidic residues" evidence="2">
    <location>
        <begin position="107"/>
        <end position="125"/>
    </location>
</feature>
<dbReference type="OrthoDB" id="74545at2759"/>
<dbReference type="OMA" id="HAWNCTC"/>
<name>A0A0F9XR13_TRIHA</name>
<dbReference type="EMBL" id="JOKZ01000013">
    <property type="protein sequence ID" value="KKP07066.1"/>
    <property type="molecule type" value="Genomic_DNA"/>
</dbReference>
<evidence type="ECO:0000259" key="3">
    <source>
        <dbReference type="PROSITE" id="PS50966"/>
    </source>
</evidence>
<evidence type="ECO:0000313" key="4">
    <source>
        <dbReference type="EMBL" id="KKP07066.1"/>
    </source>
</evidence>
<evidence type="ECO:0000256" key="2">
    <source>
        <dbReference type="SAM" id="MobiDB-lite"/>
    </source>
</evidence>
<feature type="region of interest" description="Disordered" evidence="2">
    <location>
        <begin position="90"/>
        <end position="125"/>
    </location>
</feature>
<evidence type="ECO:0000313" key="5">
    <source>
        <dbReference type="Proteomes" id="UP000034112"/>
    </source>
</evidence>
<proteinExistence type="predicted"/>
<keyword evidence="1" id="KW-0863">Zinc-finger</keyword>
<comment type="caution">
    <text evidence="4">The sequence shown here is derived from an EMBL/GenBank/DDBJ whole genome shotgun (WGS) entry which is preliminary data.</text>
</comment>
<gene>
    <name evidence="4" type="ORF">THAR02_00825</name>
</gene>
<dbReference type="PROSITE" id="PS50966">
    <property type="entry name" value="ZF_SWIM"/>
    <property type="match status" value="1"/>
</dbReference>
<sequence>MEEHPLPSHHQLFASLIPPSPLPALRTAGGFTDNSGDAELIRETPSSAEDGNWRRQLLTLHVIFPSLLLPALDLLDRGLVSRLLVADELQKAPETAPPPAKSVSPEGVHKHGETKNTNEQSEGHIPDSLQAMDHKDQICMYTVQSAVSNTSRRKRQAPQTTKVYAVHLDAWSCSCGGFALDAYSHYDVTNGSEKLQNSPPKGLFGNLGMDRLTAFEDFPCCKHLLACLLAEKWRKTPGGHVGGHVQDRYITKEELAGIIGGH</sequence>
<dbReference type="GO" id="GO:0008270">
    <property type="term" value="F:zinc ion binding"/>
    <property type="evidence" value="ECO:0007669"/>
    <property type="project" value="UniProtKB-KW"/>
</dbReference>
<dbReference type="Proteomes" id="UP000034112">
    <property type="component" value="Unassembled WGS sequence"/>
</dbReference>
<protein>
    <recommendedName>
        <fullName evidence="3">SWIM-type domain-containing protein</fullName>
    </recommendedName>
</protein>
<reference evidence="5" key="1">
    <citation type="journal article" date="2015" name="Genome Announc.">
        <title>Draft whole-genome sequence of the biocontrol agent Trichoderma harzianum T6776.</title>
        <authorList>
            <person name="Baroncelli R."/>
            <person name="Piaggeschi G."/>
            <person name="Fiorini L."/>
            <person name="Bertolini E."/>
            <person name="Zapparata A."/>
            <person name="Pe M.E."/>
            <person name="Sarrocco S."/>
            <person name="Vannacci G."/>
        </authorList>
    </citation>
    <scope>NUCLEOTIDE SEQUENCE [LARGE SCALE GENOMIC DNA]</scope>
    <source>
        <strain evidence="5">T6776</strain>
    </source>
</reference>
<accession>A0A0F9XR13</accession>
<dbReference type="InterPro" id="IPR007527">
    <property type="entry name" value="Znf_SWIM"/>
</dbReference>
<organism evidence="4 5">
    <name type="scientific">Trichoderma harzianum</name>
    <name type="common">Hypocrea lixii</name>
    <dbReference type="NCBI Taxonomy" id="5544"/>
    <lineage>
        <taxon>Eukaryota</taxon>
        <taxon>Fungi</taxon>
        <taxon>Dikarya</taxon>
        <taxon>Ascomycota</taxon>
        <taxon>Pezizomycotina</taxon>
        <taxon>Sordariomycetes</taxon>
        <taxon>Hypocreomycetidae</taxon>
        <taxon>Hypocreales</taxon>
        <taxon>Hypocreaceae</taxon>
        <taxon>Trichoderma</taxon>
    </lineage>
</organism>
<dbReference type="AlphaFoldDB" id="A0A0F9XR13"/>